<dbReference type="NCBIfam" id="TIGR00254">
    <property type="entry name" value="GGDEF"/>
    <property type="match status" value="1"/>
</dbReference>
<dbReference type="RefSeq" id="WP_204003535.1">
    <property type="nucleotide sequence ID" value="NZ_BOPG01000049.1"/>
</dbReference>
<name>A0A8J3Z9D0_9ACTN</name>
<dbReference type="CDD" id="cd01949">
    <property type="entry name" value="GGDEF"/>
    <property type="match status" value="1"/>
</dbReference>
<evidence type="ECO:0000313" key="4">
    <source>
        <dbReference type="EMBL" id="GIJ59974.1"/>
    </source>
</evidence>
<dbReference type="Proteomes" id="UP000612585">
    <property type="component" value="Unassembled WGS sequence"/>
</dbReference>
<dbReference type="PROSITE" id="PS50887">
    <property type="entry name" value="GGDEF"/>
    <property type="match status" value="1"/>
</dbReference>
<dbReference type="EMBL" id="BOPG01000049">
    <property type="protein sequence ID" value="GIJ59974.1"/>
    <property type="molecule type" value="Genomic_DNA"/>
</dbReference>
<gene>
    <name evidence="4" type="ORF">Vau01_074900</name>
</gene>
<evidence type="ECO:0000256" key="2">
    <source>
        <dbReference type="SAM" id="SignalP"/>
    </source>
</evidence>
<evidence type="ECO:0000313" key="5">
    <source>
        <dbReference type="Proteomes" id="UP000612585"/>
    </source>
</evidence>
<keyword evidence="5" id="KW-1185">Reference proteome</keyword>
<feature type="transmembrane region" description="Helical" evidence="1">
    <location>
        <begin position="234"/>
        <end position="254"/>
    </location>
</feature>
<feature type="transmembrane region" description="Helical" evidence="1">
    <location>
        <begin position="167"/>
        <end position="189"/>
    </location>
</feature>
<dbReference type="InterPro" id="IPR029787">
    <property type="entry name" value="Nucleotide_cyclase"/>
</dbReference>
<keyword evidence="1" id="KW-0812">Transmembrane</keyword>
<feature type="signal peptide" evidence="2">
    <location>
        <begin position="1"/>
        <end position="29"/>
    </location>
</feature>
<keyword evidence="2" id="KW-0732">Signal</keyword>
<dbReference type="InterPro" id="IPR052163">
    <property type="entry name" value="DGC-Regulatory_Protein"/>
</dbReference>
<keyword evidence="1" id="KW-1133">Transmembrane helix</keyword>
<dbReference type="InterPro" id="IPR043128">
    <property type="entry name" value="Rev_trsase/Diguanyl_cyclase"/>
</dbReference>
<protein>
    <recommendedName>
        <fullName evidence="3">GGDEF domain-containing protein</fullName>
    </recommendedName>
</protein>
<keyword evidence="1" id="KW-0472">Membrane</keyword>
<feature type="transmembrane region" description="Helical" evidence="1">
    <location>
        <begin position="104"/>
        <end position="124"/>
    </location>
</feature>
<proteinExistence type="predicted"/>
<evidence type="ECO:0000256" key="1">
    <source>
        <dbReference type="SAM" id="Phobius"/>
    </source>
</evidence>
<dbReference type="Pfam" id="PF00990">
    <property type="entry name" value="GGDEF"/>
    <property type="match status" value="1"/>
</dbReference>
<dbReference type="Gene3D" id="3.30.70.270">
    <property type="match status" value="1"/>
</dbReference>
<reference evidence="4" key="1">
    <citation type="submission" date="2021-01" db="EMBL/GenBank/DDBJ databases">
        <title>Whole genome shotgun sequence of Virgisporangium aurantiacum NBRC 16421.</title>
        <authorList>
            <person name="Komaki H."/>
            <person name="Tamura T."/>
        </authorList>
    </citation>
    <scope>NUCLEOTIDE SEQUENCE</scope>
    <source>
        <strain evidence="4">NBRC 16421</strain>
    </source>
</reference>
<feature type="domain" description="GGDEF" evidence="3">
    <location>
        <begin position="384"/>
        <end position="516"/>
    </location>
</feature>
<dbReference type="PANTHER" id="PTHR46663:SF2">
    <property type="entry name" value="GGDEF DOMAIN-CONTAINING PROTEIN"/>
    <property type="match status" value="1"/>
</dbReference>
<dbReference type="SUPFAM" id="SSF55073">
    <property type="entry name" value="Nucleotide cyclase"/>
    <property type="match status" value="1"/>
</dbReference>
<dbReference type="InterPro" id="IPR000160">
    <property type="entry name" value="GGDEF_dom"/>
</dbReference>
<comment type="caution">
    <text evidence="4">The sequence shown here is derived from an EMBL/GenBank/DDBJ whole genome shotgun (WGS) entry which is preliminary data.</text>
</comment>
<feature type="transmembrane region" description="Helical" evidence="1">
    <location>
        <begin position="71"/>
        <end position="92"/>
    </location>
</feature>
<feature type="transmembrane region" description="Helical" evidence="1">
    <location>
        <begin position="201"/>
        <end position="222"/>
    </location>
</feature>
<organism evidence="4 5">
    <name type="scientific">Virgisporangium aurantiacum</name>
    <dbReference type="NCBI Taxonomy" id="175570"/>
    <lineage>
        <taxon>Bacteria</taxon>
        <taxon>Bacillati</taxon>
        <taxon>Actinomycetota</taxon>
        <taxon>Actinomycetes</taxon>
        <taxon>Micromonosporales</taxon>
        <taxon>Micromonosporaceae</taxon>
        <taxon>Virgisporangium</taxon>
    </lineage>
</organism>
<dbReference type="AlphaFoldDB" id="A0A8J3Z9D0"/>
<feature type="transmembrane region" description="Helical" evidence="1">
    <location>
        <begin position="35"/>
        <end position="59"/>
    </location>
</feature>
<accession>A0A8J3Z9D0</accession>
<dbReference type="SMART" id="SM00267">
    <property type="entry name" value="GGDEF"/>
    <property type="match status" value="1"/>
</dbReference>
<feature type="transmembrane region" description="Helical" evidence="1">
    <location>
        <begin position="136"/>
        <end position="155"/>
    </location>
</feature>
<evidence type="ECO:0000259" key="3">
    <source>
        <dbReference type="PROSITE" id="PS50887"/>
    </source>
</evidence>
<feature type="chain" id="PRO_5038864224" description="GGDEF domain-containing protein" evidence="2">
    <location>
        <begin position="30"/>
        <end position="531"/>
    </location>
</feature>
<sequence>MLTRWMIRLPLCAFVVAAGAMLASGLAPGANGEPATAVTSICIGVFNLLALGFGIVAAAGPNTDRRSRRAWLLLVGVFVLLAISGAAFAHGLADGKLELDEAMIGYAVRMATVPVLMAGVLSFPRQPPTRQQRQRLVLDMVMVVMGGLMLLWYSIVGAAMNRGISDAAWASVLFPLCDLFLIFGVGAVLLRGSPTAHRPLVFLIGGLAFYLVVDLMSTNAMLSGSSDVTLGSSIDYLVLAAMALVALAAAAGAARGWTRADRPAARSVVRTGLLRPAWLKRPGWLARPGSGGGEGRPVTMLPYLALAVGYASLFLGEVRNGVDESDVMVFAAIVLTGTVGLRQVLAMRESHRLVVTDSLTGLANRRRLRDNLDRAIDQGRRTGEPVAVLLIDLDGFKEINDELGHAAGDAVLVHFASVLSRQVRGSDTAARLGGDEFAVVLTGMTGADAGHLAQRVLDAAREPVTVAGRTLPIRASIGVAVSEPCGTEARDLLHRADVAMYRAKRQQTHTWQLFSGTEAEPRLDVPVAHAA</sequence>
<dbReference type="PANTHER" id="PTHR46663">
    <property type="entry name" value="DIGUANYLATE CYCLASE DGCT-RELATED"/>
    <property type="match status" value="1"/>
</dbReference>
<dbReference type="FunFam" id="3.30.70.270:FF:000001">
    <property type="entry name" value="Diguanylate cyclase domain protein"/>
    <property type="match status" value="1"/>
</dbReference>